<dbReference type="InterPro" id="IPR002104">
    <property type="entry name" value="Integrase_catalytic"/>
</dbReference>
<evidence type="ECO:0000256" key="1">
    <source>
        <dbReference type="ARBA" id="ARBA00008857"/>
    </source>
</evidence>
<dbReference type="GO" id="GO:0006310">
    <property type="term" value="P:DNA recombination"/>
    <property type="evidence" value="ECO:0007669"/>
    <property type="project" value="UniProtKB-KW"/>
</dbReference>
<dbReference type="Gene3D" id="1.10.150.130">
    <property type="match status" value="1"/>
</dbReference>
<keyword evidence="4" id="KW-0233">DNA recombination</keyword>
<dbReference type="Proteomes" id="UP000034455">
    <property type="component" value="Unassembled WGS sequence"/>
</dbReference>
<keyword evidence="2" id="KW-0229">DNA integration</keyword>
<dbReference type="PANTHER" id="PTHR30349">
    <property type="entry name" value="PHAGE INTEGRASE-RELATED"/>
    <property type="match status" value="1"/>
</dbReference>
<dbReference type="EMBL" id="LAKJ01000018">
    <property type="protein sequence ID" value="KKI63139.1"/>
    <property type="molecule type" value="Genomic_DNA"/>
</dbReference>
<dbReference type="CDD" id="cd01189">
    <property type="entry name" value="INT_ICEBs1_C_like"/>
    <property type="match status" value="1"/>
</dbReference>
<dbReference type="SUPFAM" id="SSF56349">
    <property type="entry name" value="DNA breaking-rejoining enzymes"/>
    <property type="match status" value="1"/>
</dbReference>
<dbReference type="PANTHER" id="PTHR30349:SF64">
    <property type="entry name" value="PROPHAGE INTEGRASE INTD-RELATED"/>
    <property type="match status" value="1"/>
</dbReference>
<dbReference type="InterPro" id="IPR004107">
    <property type="entry name" value="Integrase_SAM-like_N"/>
</dbReference>
<dbReference type="AlphaFoldDB" id="A0A0M2NXA9"/>
<evidence type="ECO:0000256" key="3">
    <source>
        <dbReference type="ARBA" id="ARBA00023125"/>
    </source>
</evidence>
<accession>A0A0M2NXA9</accession>
<dbReference type="Pfam" id="PF00589">
    <property type="entry name" value="Phage_integrase"/>
    <property type="match status" value="1"/>
</dbReference>
<sequence length="352" mass="42325">MPIYKDDNTNKWYFSTRYKDVYGNNKRKVKRGFNTKREAKSAEANFLTEIETGYSDSNTFDYVFNHYLEHTDLRKKTRRRKVNEYNKHIKDKFGHIKMNQIKQNQCQEFRTYLMSAVNSPNTARAIWSSFKVVINHAKKHFGLRIDPTISITPIPRVKPKPKYMLREEFEDKINNIKEDDYRELLYLMFYTGLRVGEAMALTWEDYNKYKKEISINKTMDTSNREIYNRAKNESSEDIVPLPSFINQMLANRYEREKVKYKYFDETSYFIFGGMEPKHYKHLQKKYKEVFPQYDVHTLRHSYASYLANSGVDIFVLQSLMRHSQITETMQTYSHLYTQKKHDAIAVFEHFQK</sequence>
<evidence type="ECO:0000313" key="6">
    <source>
        <dbReference type="EMBL" id="KKI63139.1"/>
    </source>
</evidence>
<name>A0A0M2NXA9_STACC</name>
<comment type="caution">
    <text evidence="6">The sequence shown here is derived from an EMBL/GenBank/DDBJ whole genome shotgun (WGS) entry which is preliminary data.</text>
</comment>
<dbReference type="InterPro" id="IPR028259">
    <property type="entry name" value="AP2-like_int_N"/>
</dbReference>
<comment type="similarity">
    <text evidence="1">Belongs to the 'phage' integrase family.</text>
</comment>
<organism evidence="6 7">
    <name type="scientific">Staphylococcus cohnii subsp. cohnii</name>
    <dbReference type="NCBI Taxonomy" id="74704"/>
    <lineage>
        <taxon>Bacteria</taxon>
        <taxon>Bacillati</taxon>
        <taxon>Bacillota</taxon>
        <taxon>Bacilli</taxon>
        <taxon>Bacillales</taxon>
        <taxon>Staphylococcaceae</taxon>
        <taxon>Staphylococcus</taxon>
        <taxon>Staphylococcus cohnii species complex</taxon>
    </lineage>
</organism>
<dbReference type="GO" id="GO:0015074">
    <property type="term" value="P:DNA integration"/>
    <property type="evidence" value="ECO:0007669"/>
    <property type="project" value="UniProtKB-KW"/>
</dbReference>
<feature type="domain" description="Tyr recombinase" evidence="5">
    <location>
        <begin position="159"/>
        <end position="345"/>
    </location>
</feature>
<dbReference type="GO" id="GO:0003677">
    <property type="term" value="F:DNA binding"/>
    <property type="evidence" value="ECO:0007669"/>
    <property type="project" value="UniProtKB-KW"/>
</dbReference>
<evidence type="ECO:0000313" key="7">
    <source>
        <dbReference type="Proteomes" id="UP000034455"/>
    </source>
</evidence>
<protein>
    <submittedName>
        <fullName evidence="6">Phage integrase</fullName>
    </submittedName>
</protein>
<dbReference type="InterPro" id="IPR013762">
    <property type="entry name" value="Integrase-like_cat_sf"/>
</dbReference>
<keyword evidence="3" id="KW-0238">DNA-binding</keyword>
<dbReference type="InterPro" id="IPR010998">
    <property type="entry name" value="Integrase_recombinase_N"/>
</dbReference>
<proteinExistence type="inferred from homology"/>
<dbReference type="Pfam" id="PF14657">
    <property type="entry name" value="Arm-DNA-bind_4"/>
    <property type="match status" value="1"/>
</dbReference>
<evidence type="ECO:0000259" key="5">
    <source>
        <dbReference type="PROSITE" id="PS51898"/>
    </source>
</evidence>
<dbReference type="Gene3D" id="1.10.443.10">
    <property type="entry name" value="Intergrase catalytic core"/>
    <property type="match status" value="1"/>
</dbReference>
<dbReference type="PATRIC" id="fig|74704.6.peg.1021"/>
<gene>
    <name evidence="6" type="ORF">UF66_0995</name>
</gene>
<evidence type="ECO:0000256" key="2">
    <source>
        <dbReference type="ARBA" id="ARBA00022908"/>
    </source>
</evidence>
<dbReference type="RefSeq" id="WP_046467764.1">
    <property type="nucleotide sequence ID" value="NZ_LAKJ01000018.1"/>
</dbReference>
<dbReference type="PROSITE" id="PS51898">
    <property type="entry name" value="TYR_RECOMBINASE"/>
    <property type="match status" value="1"/>
</dbReference>
<evidence type="ECO:0000256" key="4">
    <source>
        <dbReference type="ARBA" id="ARBA00023172"/>
    </source>
</evidence>
<dbReference type="Pfam" id="PF14659">
    <property type="entry name" value="Phage_int_SAM_3"/>
    <property type="match status" value="1"/>
</dbReference>
<reference evidence="6 7" key="1">
    <citation type="submission" date="2015-03" db="EMBL/GenBank/DDBJ databases">
        <title>Genome Assembly of Staphylococcus cohnii subsp. cohnii strain G22B2.</title>
        <authorList>
            <person name="Nair G."/>
            <person name="Kaur G."/>
            <person name="Khatri I."/>
            <person name="Singh N.K."/>
            <person name="Sathyabama S."/>
            <person name="Maurya S.K."/>
            <person name="Subramanian S."/>
            <person name="Agrewala J.N."/>
            <person name="Mayilraj S."/>
        </authorList>
    </citation>
    <scope>NUCLEOTIDE SEQUENCE [LARGE SCALE GENOMIC DNA]</scope>
    <source>
        <strain evidence="6 7">G22B2</strain>
    </source>
</reference>
<dbReference type="InterPro" id="IPR050090">
    <property type="entry name" value="Tyrosine_recombinase_XerCD"/>
</dbReference>
<dbReference type="InterPro" id="IPR011010">
    <property type="entry name" value="DNA_brk_join_enz"/>
</dbReference>